<evidence type="ECO:0000313" key="1">
    <source>
        <dbReference type="EMBL" id="TFK34425.1"/>
    </source>
</evidence>
<protein>
    <submittedName>
        <fullName evidence="1">Uncharacterized protein</fullName>
    </submittedName>
</protein>
<dbReference type="AlphaFoldDB" id="A0A5C3LNQ1"/>
<dbReference type="EMBL" id="ML213631">
    <property type="protein sequence ID" value="TFK34425.1"/>
    <property type="molecule type" value="Genomic_DNA"/>
</dbReference>
<sequence length="134" mass="14959">MERKVFLTPIVICFDIRVQNRRSTFPWTPQLFQISSFSSPGIELCGVGQMLNQLYKMKSAIFPILESISLCDRSATADRVDKSPSPLSPFTGPVPTRITNLLGQGLTLRFRYNAAPLAPVGPSSNFYVRVPFSF</sequence>
<dbReference type="Proteomes" id="UP000308652">
    <property type="component" value="Unassembled WGS sequence"/>
</dbReference>
<evidence type="ECO:0000313" key="2">
    <source>
        <dbReference type="Proteomes" id="UP000308652"/>
    </source>
</evidence>
<gene>
    <name evidence="1" type="ORF">BDQ12DRAFT_689581</name>
</gene>
<name>A0A5C3LNQ1_9AGAR</name>
<accession>A0A5C3LNQ1</accession>
<proteinExistence type="predicted"/>
<keyword evidence="2" id="KW-1185">Reference proteome</keyword>
<organism evidence="1 2">
    <name type="scientific">Crucibulum laeve</name>
    <dbReference type="NCBI Taxonomy" id="68775"/>
    <lineage>
        <taxon>Eukaryota</taxon>
        <taxon>Fungi</taxon>
        <taxon>Dikarya</taxon>
        <taxon>Basidiomycota</taxon>
        <taxon>Agaricomycotina</taxon>
        <taxon>Agaricomycetes</taxon>
        <taxon>Agaricomycetidae</taxon>
        <taxon>Agaricales</taxon>
        <taxon>Agaricineae</taxon>
        <taxon>Nidulariaceae</taxon>
        <taxon>Crucibulum</taxon>
    </lineage>
</organism>
<reference evidence="1 2" key="1">
    <citation type="journal article" date="2019" name="Nat. Ecol. Evol.">
        <title>Megaphylogeny resolves global patterns of mushroom evolution.</title>
        <authorList>
            <person name="Varga T."/>
            <person name="Krizsan K."/>
            <person name="Foldi C."/>
            <person name="Dima B."/>
            <person name="Sanchez-Garcia M."/>
            <person name="Sanchez-Ramirez S."/>
            <person name="Szollosi G.J."/>
            <person name="Szarkandi J.G."/>
            <person name="Papp V."/>
            <person name="Albert L."/>
            <person name="Andreopoulos W."/>
            <person name="Angelini C."/>
            <person name="Antonin V."/>
            <person name="Barry K.W."/>
            <person name="Bougher N.L."/>
            <person name="Buchanan P."/>
            <person name="Buyck B."/>
            <person name="Bense V."/>
            <person name="Catcheside P."/>
            <person name="Chovatia M."/>
            <person name="Cooper J."/>
            <person name="Damon W."/>
            <person name="Desjardin D."/>
            <person name="Finy P."/>
            <person name="Geml J."/>
            <person name="Haridas S."/>
            <person name="Hughes K."/>
            <person name="Justo A."/>
            <person name="Karasinski D."/>
            <person name="Kautmanova I."/>
            <person name="Kiss B."/>
            <person name="Kocsube S."/>
            <person name="Kotiranta H."/>
            <person name="LaButti K.M."/>
            <person name="Lechner B.E."/>
            <person name="Liimatainen K."/>
            <person name="Lipzen A."/>
            <person name="Lukacs Z."/>
            <person name="Mihaltcheva S."/>
            <person name="Morgado L.N."/>
            <person name="Niskanen T."/>
            <person name="Noordeloos M.E."/>
            <person name="Ohm R.A."/>
            <person name="Ortiz-Santana B."/>
            <person name="Ovrebo C."/>
            <person name="Racz N."/>
            <person name="Riley R."/>
            <person name="Savchenko A."/>
            <person name="Shiryaev A."/>
            <person name="Soop K."/>
            <person name="Spirin V."/>
            <person name="Szebenyi C."/>
            <person name="Tomsovsky M."/>
            <person name="Tulloss R.E."/>
            <person name="Uehling J."/>
            <person name="Grigoriev I.V."/>
            <person name="Vagvolgyi C."/>
            <person name="Papp T."/>
            <person name="Martin F.M."/>
            <person name="Miettinen O."/>
            <person name="Hibbett D.S."/>
            <person name="Nagy L.G."/>
        </authorList>
    </citation>
    <scope>NUCLEOTIDE SEQUENCE [LARGE SCALE GENOMIC DNA]</scope>
    <source>
        <strain evidence="1 2">CBS 166.37</strain>
    </source>
</reference>